<dbReference type="AlphaFoldDB" id="A0A0E0L4S8"/>
<protein>
    <submittedName>
        <fullName evidence="2">Uncharacterized protein</fullName>
    </submittedName>
</protein>
<sequence>MCSKLAMLLGEGTSSQTDTNSPVRIPTAAAPKKMTPKRKLHIALHSATDQTLYSARYQPVRPSLPGCGQPASQATSYLQPSEQEHVNT</sequence>
<evidence type="ECO:0000313" key="2">
    <source>
        <dbReference type="EnsemblPlants" id="OPUNC05G20700.1"/>
    </source>
</evidence>
<proteinExistence type="predicted"/>
<name>A0A0E0L4S8_ORYPU</name>
<evidence type="ECO:0000256" key="1">
    <source>
        <dbReference type="SAM" id="MobiDB-lite"/>
    </source>
</evidence>
<feature type="compositionally biased region" description="Polar residues" evidence="1">
    <location>
        <begin position="12"/>
        <end position="22"/>
    </location>
</feature>
<dbReference type="HOGENOM" id="CLU_2472936_0_0_1"/>
<feature type="compositionally biased region" description="Polar residues" evidence="1">
    <location>
        <begin position="70"/>
        <end position="81"/>
    </location>
</feature>
<feature type="region of interest" description="Disordered" evidence="1">
    <location>
        <begin position="62"/>
        <end position="88"/>
    </location>
</feature>
<reference evidence="2" key="1">
    <citation type="submission" date="2015-04" db="UniProtKB">
        <authorList>
            <consortium name="EnsemblPlants"/>
        </authorList>
    </citation>
    <scope>IDENTIFICATION</scope>
</reference>
<feature type="region of interest" description="Disordered" evidence="1">
    <location>
        <begin position="1"/>
        <end position="37"/>
    </location>
</feature>
<keyword evidence="3" id="KW-1185">Reference proteome</keyword>
<organism evidence="2">
    <name type="scientific">Oryza punctata</name>
    <name type="common">Red rice</name>
    <dbReference type="NCBI Taxonomy" id="4537"/>
    <lineage>
        <taxon>Eukaryota</taxon>
        <taxon>Viridiplantae</taxon>
        <taxon>Streptophyta</taxon>
        <taxon>Embryophyta</taxon>
        <taxon>Tracheophyta</taxon>
        <taxon>Spermatophyta</taxon>
        <taxon>Magnoliopsida</taxon>
        <taxon>Liliopsida</taxon>
        <taxon>Poales</taxon>
        <taxon>Poaceae</taxon>
        <taxon>BOP clade</taxon>
        <taxon>Oryzoideae</taxon>
        <taxon>Oryzeae</taxon>
        <taxon>Oryzinae</taxon>
        <taxon>Oryza</taxon>
    </lineage>
</organism>
<evidence type="ECO:0000313" key="3">
    <source>
        <dbReference type="Proteomes" id="UP000026962"/>
    </source>
</evidence>
<dbReference type="EnsemblPlants" id="OPUNC05G20700.1">
    <property type="protein sequence ID" value="OPUNC05G20700.1"/>
    <property type="gene ID" value="OPUNC05G20700"/>
</dbReference>
<accession>A0A0E0L4S8</accession>
<reference evidence="2" key="2">
    <citation type="submission" date="2018-05" db="EMBL/GenBank/DDBJ databases">
        <title>OpunRS2 (Oryza punctata Reference Sequence Version 2).</title>
        <authorList>
            <person name="Zhang J."/>
            <person name="Kudrna D."/>
            <person name="Lee S."/>
            <person name="Talag J."/>
            <person name="Welchert J."/>
            <person name="Wing R.A."/>
        </authorList>
    </citation>
    <scope>NUCLEOTIDE SEQUENCE [LARGE SCALE GENOMIC DNA]</scope>
</reference>
<dbReference type="Gramene" id="OPUNC05G20700.1">
    <property type="protein sequence ID" value="OPUNC05G20700.1"/>
    <property type="gene ID" value="OPUNC05G20700"/>
</dbReference>
<dbReference type="Proteomes" id="UP000026962">
    <property type="component" value="Chromosome 5"/>
</dbReference>